<dbReference type="PROSITE" id="PS50887">
    <property type="entry name" value="GGDEF"/>
    <property type="match status" value="1"/>
</dbReference>
<dbReference type="AlphaFoldDB" id="A0A2T0RER4"/>
<dbReference type="OrthoDB" id="8864477at2"/>
<dbReference type="NCBIfam" id="TIGR00254">
    <property type="entry name" value="GGDEF"/>
    <property type="match status" value="1"/>
</dbReference>
<dbReference type="PANTHER" id="PTHR44757:SF2">
    <property type="entry name" value="BIOFILM ARCHITECTURE MAINTENANCE PROTEIN MBAA"/>
    <property type="match status" value="1"/>
</dbReference>
<dbReference type="Proteomes" id="UP000239209">
    <property type="component" value="Unassembled WGS sequence"/>
</dbReference>
<dbReference type="InterPro" id="IPR052155">
    <property type="entry name" value="Biofilm_reg_signaling"/>
</dbReference>
<accession>A0A2T0RER4</accession>
<evidence type="ECO:0000256" key="2">
    <source>
        <dbReference type="ARBA" id="ARBA00023125"/>
    </source>
</evidence>
<dbReference type="SUPFAM" id="SSF55073">
    <property type="entry name" value="Nucleotide cyclase"/>
    <property type="match status" value="1"/>
</dbReference>
<feature type="domain" description="EAL" evidence="4">
    <location>
        <begin position="743"/>
        <end position="998"/>
    </location>
</feature>
<name>A0A2T0RER4_9ACTN</name>
<comment type="caution">
    <text evidence="6">The sequence shown here is derived from an EMBL/GenBank/DDBJ whole genome shotgun (WGS) entry which is preliminary data.</text>
</comment>
<dbReference type="EMBL" id="PVZG01000030">
    <property type="protein sequence ID" value="PRY19653.1"/>
    <property type="molecule type" value="Genomic_DNA"/>
</dbReference>
<protein>
    <submittedName>
        <fullName evidence="6">Diguanylate cyclase (GGDEF)-like protein</fullName>
    </submittedName>
</protein>
<dbReference type="InterPro" id="IPR028082">
    <property type="entry name" value="Peripla_BP_I"/>
</dbReference>
<evidence type="ECO:0000259" key="4">
    <source>
        <dbReference type="PROSITE" id="PS50883"/>
    </source>
</evidence>
<dbReference type="InterPro" id="IPR001633">
    <property type="entry name" value="EAL_dom"/>
</dbReference>
<dbReference type="SUPFAM" id="SSF53822">
    <property type="entry name" value="Periplasmic binding protein-like I"/>
    <property type="match status" value="1"/>
</dbReference>
<dbReference type="InterPro" id="IPR043128">
    <property type="entry name" value="Rev_trsase/Diguanyl_cyclase"/>
</dbReference>
<dbReference type="InterPro" id="IPR000160">
    <property type="entry name" value="GGDEF_dom"/>
</dbReference>
<dbReference type="InterPro" id="IPR029787">
    <property type="entry name" value="Nucleotide_cyclase"/>
</dbReference>
<dbReference type="CDD" id="cd06267">
    <property type="entry name" value="PBP1_LacI_sugar_binding-like"/>
    <property type="match status" value="1"/>
</dbReference>
<evidence type="ECO:0000259" key="5">
    <source>
        <dbReference type="PROSITE" id="PS50887"/>
    </source>
</evidence>
<dbReference type="CDD" id="cd01949">
    <property type="entry name" value="GGDEF"/>
    <property type="match status" value="1"/>
</dbReference>
<dbReference type="Gene3D" id="3.20.20.450">
    <property type="entry name" value="EAL domain"/>
    <property type="match status" value="1"/>
</dbReference>
<dbReference type="Gene3D" id="3.40.50.2300">
    <property type="match status" value="2"/>
</dbReference>
<sequence length="1004" mass="108634">MINGPVVGVLATSFGGPYYGGLLDGIRGAVASVGGRIIAVQTLDAGTFELDFSDAVTYRHRVAWEHIDGFVTLLNGANPQYLREAQASGRPVVAISHQFDGVICPAVVADNRSGFTESVRHLIGHGHERIAFAGCLDQIDVRQRYAAYQDALAEIGGRPMLFETGNMQETGGERAARAMLAAGLPSTAVVTANDQNAFGLIRTLVEAGCELPADQAVIGFDDQIGCASRIPSLTTNRQPLDQIGGRAAGLLLQKLNGEPVPDGWLLIPTTLVLRESCGCPGPLALASGSLDTLGESGRLLAELRAALPPGSGTAQFEQAVSRLSAVVADAVAGSRTPVGTELRRLLLPIAERLDDFEVTVAVMRLIRDHAWAMLAAGGSGREAQFRVEALIHQVFVVLAQAQSAFQAEHGRSTMSALGTQYSVSMQLLRSQERDPRSLDWLRATDIRSGCLGLWPNGPERRTDVLDVVTTYDRAAGAAVAGGGLVEIESFPPAEVIELADTSADEMVYVAHLKVGEGDWGMLALVGPVQAGLAEGRETMNQWAALLSVALEHDAVLQALRAQEEVLRRAALYDDLTGLPNRSHFRDRLTLAMARGRRRPDLGYAVLLLDLDGFKVVNDSLGHEAGDRLLQEIARRLSHEVRTNEVAARLGGDEFAVLVEDFTNPEAPVILAERLQGAVSAPYRLDSTDVTVTASIGIALGTDEYTDTYAVMRDADTAMYHAKTGGKRAYALFTPSMHTSALERLRTGTELRQAVERNELELFYQPIIDLATDRLTGAEALLRWRHPTRGLLLPPVFLPIADESDLSAVIGRWVLREACRQAAIWSRDPDLPRLRVSVNVSNRQFWGGRLIEDVLDCLDAEQLDPACLALEITEGVIMHDARKATEMLTGLCKMDIEVHIDDFGTGYSSLESLHDLPFDALKIDRSFVSRLSTSSRSRELVRTIVTMGLNLGLRVIAEGVETTEDLDLVRQLGCTHAQGYLFSRPAPAGDLNMSAAREPWGPRTV</sequence>
<keyword evidence="2" id="KW-0238">DNA-binding</keyword>
<keyword evidence="1" id="KW-0805">Transcription regulation</keyword>
<dbReference type="PANTHER" id="PTHR44757">
    <property type="entry name" value="DIGUANYLATE CYCLASE DGCP"/>
    <property type="match status" value="1"/>
</dbReference>
<keyword evidence="3" id="KW-0804">Transcription</keyword>
<keyword evidence="7" id="KW-1185">Reference proteome</keyword>
<dbReference type="PROSITE" id="PS50883">
    <property type="entry name" value="EAL"/>
    <property type="match status" value="1"/>
</dbReference>
<dbReference type="Gene3D" id="3.30.70.270">
    <property type="match status" value="1"/>
</dbReference>
<dbReference type="GO" id="GO:0003677">
    <property type="term" value="F:DNA binding"/>
    <property type="evidence" value="ECO:0007669"/>
    <property type="project" value="UniProtKB-KW"/>
</dbReference>
<dbReference type="InterPro" id="IPR046335">
    <property type="entry name" value="LacI/GalR-like_sensor"/>
</dbReference>
<evidence type="ECO:0000256" key="3">
    <source>
        <dbReference type="ARBA" id="ARBA00023163"/>
    </source>
</evidence>
<evidence type="ECO:0000313" key="6">
    <source>
        <dbReference type="EMBL" id="PRY19653.1"/>
    </source>
</evidence>
<proteinExistence type="predicted"/>
<dbReference type="SMART" id="SM00052">
    <property type="entry name" value="EAL"/>
    <property type="match status" value="1"/>
</dbReference>
<dbReference type="SUPFAM" id="SSF141868">
    <property type="entry name" value="EAL domain-like"/>
    <property type="match status" value="1"/>
</dbReference>
<dbReference type="Pfam" id="PF13377">
    <property type="entry name" value="Peripla_BP_3"/>
    <property type="match status" value="1"/>
</dbReference>
<dbReference type="CDD" id="cd01948">
    <property type="entry name" value="EAL"/>
    <property type="match status" value="1"/>
</dbReference>
<evidence type="ECO:0000313" key="7">
    <source>
        <dbReference type="Proteomes" id="UP000239209"/>
    </source>
</evidence>
<dbReference type="Pfam" id="PF00563">
    <property type="entry name" value="EAL"/>
    <property type="match status" value="1"/>
</dbReference>
<dbReference type="Pfam" id="PF00990">
    <property type="entry name" value="GGDEF"/>
    <property type="match status" value="1"/>
</dbReference>
<organism evidence="6 7">
    <name type="scientific">Pseudosporangium ferrugineum</name>
    <dbReference type="NCBI Taxonomy" id="439699"/>
    <lineage>
        <taxon>Bacteria</taxon>
        <taxon>Bacillati</taxon>
        <taxon>Actinomycetota</taxon>
        <taxon>Actinomycetes</taxon>
        <taxon>Micromonosporales</taxon>
        <taxon>Micromonosporaceae</taxon>
        <taxon>Pseudosporangium</taxon>
    </lineage>
</organism>
<dbReference type="SMART" id="SM00267">
    <property type="entry name" value="GGDEF"/>
    <property type="match status" value="1"/>
</dbReference>
<dbReference type="RefSeq" id="WP_106130980.1">
    <property type="nucleotide sequence ID" value="NZ_PVZG01000030.1"/>
</dbReference>
<dbReference type="InterPro" id="IPR035919">
    <property type="entry name" value="EAL_sf"/>
</dbReference>
<evidence type="ECO:0000256" key="1">
    <source>
        <dbReference type="ARBA" id="ARBA00023015"/>
    </source>
</evidence>
<gene>
    <name evidence="6" type="ORF">CLV70_13031</name>
</gene>
<reference evidence="6 7" key="1">
    <citation type="submission" date="2018-03" db="EMBL/GenBank/DDBJ databases">
        <title>Genomic Encyclopedia of Archaeal and Bacterial Type Strains, Phase II (KMG-II): from individual species to whole genera.</title>
        <authorList>
            <person name="Goeker M."/>
        </authorList>
    </citation>
    <scope>NUCLEOTIDE SEQUENCE [LARGE SCALE GENOMIC DNA]</scope>
    <source>
        <strain evidence="6 7">DSM 45348</strain>
    </source>
</reference>
<feature type="domain" description="GGDEF" evidence="5">
    <location>
        <begin position="601"/>
        <end position="734"/>
    </location>
</feature>